<dbReference type="CDD" id="cd00590">
    <property type="entry name" value="RRM_SF"/>
    <property type="match status" value="1"/>
</dbReference>
<feature type="region of interest" description="Disordered" evidence="4">
    <location>
        <begin position="55"/>
        <end position="99"/>
    </location>
</feature>
<dbReference type="InterPro" id="IPR012677">
    <property type="entry name" value="Nucleotide-bd_a/b_plait_sf"/>
</dbReference>
<dbReference type="Proteomes" id="UP000285405">
    <property type="component" value="Unassembled WGS sequence"/>
</dbReference>
<evidence type="ECO:0000256" key="3">
    <source>
        <dbReference type="PROSITE-ProRule" id="PRU00176"/>
    </source>
</evidence>
<comment type="caution">
    <text evidence="6">The sequence shown here is derived from an EMBL/GenBank/DDBJ whole genome shotgun (WGS) entry which is preliminary data.</text>
</comment>
<dbReference type="Pfam" id="PF00076">
    <property type="entry name" value="RRM_1"/>
    <property type="match status" value="2"/>
</dbReference>
<dbReference type="PANTHER" id="PTHR23236">
    <property type="entry name" value="EUKARYOTIC TRANSLATION INITIATION FACTOR 4B/4H"/>
    <property type="match status" value="1"/>
</dbReference>
<dbReference type="EMBL" id="MCBR01021362">
    <property type="protein sequence ID" value="RKF54208.1"/>
    <property type="molecule type" value="Genomic_DNA"/>
</dbReference>
<organism evidence="6 7">
    <name type="scientific">Golovinomyces cichoracearum</name>
    <dbReference type="NCBI Taxonomy" id="62708"/>
    <lineage>
        <taxon>Eukaryota</taxon>
        <taxon>Fungi</taxon>
        <taxon>Dikarya</taxon>
        <taxon>Ascomycota</taxon>
        <taxon>Pezizomycotina</taxon>
        <taxon>Leotiomycetes</taxon>
        <taxon>Erysiphales</taxon>
        <taxon>Erysiphaceae</taxon>
        <taxon>Golovinomyces</taxon>
    </lineage>
</organism>
<dbReference type="Gene3D" id="3.30.70.330">
    <property type="match status" value="2"/>
</dbReference>
<evidence type="ECO:0000256" key="1">
    <source>
        <dbReference type="ARBA" id="ARBA00022737"/>
    </source>
</evidence>
<gene>
    <name evidence="6" type="ORF">GcC1_213030</name>
</gene>
<feature type="domain" description="RRM" evidence="5">
    <location>
        <begin position="102"/>
        <end position="179"/>
    </location>
</feature>
<evidence type="ECO:0000259" key="5">
    <source>
        <dbReference type="PROSITE" id="PS50102"/>
    </source>
</evidence>
<reference evidence="6 7" key="1">
    <citation type="journal article" date="2018" name="BMC Genomics">
        <title>Comparative genome analyses reveal sequence features reflecting distinct modes of host-adaptation between dicot and monocot powdery mildew.</title>
        <authorList>
            <person name="Wu Y."/>
            <person name="Ma X."/>
            <person name="Pan Z."/>
            <person name="Kale S.D."/>
            <person name="Song Y."/>
            <person name="King H."/>
            <person name="Zhang Q."/>
            <person name="Presley C."/>
            <person name="Deng X."/>
            <person name="Wei C.I."/>
            <person name="Xiao S."/>
        </authorList>
    </citation>
    <scope>NUCLEOTIDE SEQUENCE [LARGE SCALE GENOMIC DNA]</scope>
    <source>
        <strain evidence="6">UCSC1</strain>
    </source>
</reference>
<dbReference type="SUPFAM" id="SSF54928">
    <property type="entry name" value="RNA-binding domain, RBD"/>
    <property type="match status" value="2"/>
</dbReference>
<keyword evidence="1" id="KW-0677">Repeat</keyword>
<evidence type="ECO:0000313" key="6">
    <source>
        <dbReference type="EMBL" id="RKF54208.1"/>
    </source>
</evidence>
<dbReference type="InterPro" id="IPR035979">
    <property type="entry name" value="RBD_domain_sf"/>
</dbReference>
<proteinExistence type="predicted"/>
<feature type="domain" description="RRM" evidence="5">
    <location>
        <begin position="191"/>
        <end position="269"/>
    </location>
</feature>
<evidence type="ECO:0000256" key="2">
    <source>
        <dbReference type="ARBA" id="ARBA00022884"/>
    </source>
</evidence>
<keyword evidence="2 3" id="KW-0694">RNA-binding</keyword>
<name>A0A420H9X3_9PEZI</name>
<dbReference type="PANTHER" id="PTHR23236:SF119">
    <property type="entry name" value="NUCLEAR RNA-BINDING PROTEIN SART-3"/>
    <property type="match status" value="1"/>
</dbReference>
<dbReference type="SMART" id="SM00360">
    <property type="entry name" value="RRM"/>
    <property type="match status" value="2"/>
</dbReference>
<dbReference type="OrthoDB" id="6730379at2759"/>
<dbReference type="InterPro" id="IPR000504">
    <property type="entry name" value="RRM_dom"/>
</dbReference>
<evidence type="ECO:0000256" key="4">
    <source>
        <dbReference type="SAM" id="MobiDB-lite"/>
    </source>
</evidence>
<dbReference type="GO" id="GO:0003723">
    <property type="term" value="F:RNA binding"/>
    <property type="evidence" value="ECO:0007669"/>
    <property type="project" value="UniProtKB-UniRule"/>
</dbReference>
<dbReference type="AlphaFoldDB" id="A0A420H9X3"/>
<dbReference type="PROSITE" id="PS50102">
    <property type="entry name" value="RRM"/>
    <property type="match status" value="2"/>
</dbReference>
<accession>A0A420H9X3</accession>
<sequence>MFQIRRAAIRSASSANSCMLNARSIAKPSPFVFCAQSLKPVSSFIVKRFNSDNSYDRRQSQQDDSMSRFSPDVDNYGGQNSRDSSFSRDRPFSPPVDLTPNPSIYVGNLVFHVTEEDLKREFSSIGPVKSVTIATDARGLSKGFGYVEFEETEQAEAAIAAKNQTVFEGRRLIVNYQAKKSRAGQENPPSKTLFVGNLAFELTDAELNKLFRDIRNVVDVRVAVDRRTGMPRGFAHADFISVEDAVKAKEQLADRELLGRKLRIDFSAGVRGSPSSESRE</sequence>
<evidence type="ECO:0000313" key="7">
    <source>
        <dbReference type="Proteomes" id="UP000285405"/>
    </source>
</evidence>
<protein>
    <submittedName>
        <fullName evidence="6">Nuclear localization sequence-binding protein</fullName>
    </submittedName>
</protein>